<evidence type="ECO:0000313" key="3">
    <source>
        <dbReference type="EMBL" id="OKH95795.1"/>
    </source>
</evidence>
<dbReference type="STRING" id="1048205.AB852_03320"/>
<dbReference type="CDD" id="cd00093">
    <property type="entry name" value="HTH_XRE"/>
    <property type="match status" value="1"/>
</dbReference>
<protein>
    <submittedName>
        <fullName evidence="3">DNA-binding protein</fullName>
    </submittedName>
</protein>
<dbReference type="RefSeq" id="WP_073783411.1">
    <property type="nucleotide sequence ID" value="NZ_JBITHB010000006.1"/>
</dbReference>
<gene>
    <name evidence="3" type="ORF">AB852_03320</name>
</gene>
<dbReference type="InterPro" id="IPR043917">
    <property type="entry name" value="DUF5753"/>
</dbReference>
<feature type="domain" description="HTH cro/C1-type" evidence="2">
    <location>
        <begin position="21"/>
        <end position="77"/>
    </location>
</feature>
<proteinExistence type="predicted"/>
<dbReference type="InterPro" id="IPR010982">
    <property type="entry name" value="Lambda_DNA-bd_dom_sf"/>
</dbReference>
<reference evidence="3 4" key="1">
    <citation type="submission" date="2015-06" db="EMBL/GenBank/DDBJ databases">
        <title>Cloning and characterization of the uncialamcin biosynthetic gene cluster.</title>
        <authorList>
            <person name="Yan X."/>
            <person name="Huang T."/>
            <person name="Ge H."/>
            <person name="Shen B."/>
        </authorList>
    </citation>
    <scope>NUCLEOTIDE SEQUENCE [LARGE SCALE GENOMIC DNA]</scope>
    <source>
        <strain evidence="3 4">DCA2648</strain>
    </source>
</reference>
<dbReference type="Gene3D" id="1.10.260.40">
    <property type="entry name" value="lambda repressor-like DNA-binding domains"/>
    <property type="match status" value="1"/>
</dbReference>
<dbReference type="Pfam" id="PF13560">
    <property type="entry name" value="HTH_31"/>
    <property type="match status" value="1"/>
</dbReference>
<keyword evidence="3" id="KW-0238">DNA-binding</keyword>
<name>A0A1Q4VDC2_9ACTN</name>
<dbReference type="GO" id="GO:0003677">
    <property type="term" value="F:DNA binding"/>
    <property type="evidence" value="ECO:0007669"/>
    <property type="project" value="UniProtKB-KW"/>
</dbReference>
<dbReference type="Pfam" id="PF19054">
    <property type="entry name" value="DUF5753"/>
    <property type="match status" value="1"/>
</dbReference>
<evidence type="ECO:0000259" key="2">
    <source>
        <dbReference type="PROSITE" id="PS50943"/>
    </source>
</evidence>
<feature type="region of interest" description="Disordered" evidence="1">
    <location>
        <begin position="1"/>
        <end position="24"/>
    </location>
</feature>
<sequence>MVNRKKLNPDASPQAAFGARLRRSRDARGWKQDDLGARMGYSGRHISAIETGRKPPTLALAMSADVVFGLEHTDDTFADAWRKMRNGALLEGFPEYVGHEARAAEIRLFEVGAIPGLLQTPEYAAAIEQSVVTYGAIPPDQARERVAFLADRQAAMIRPLPPVVIVVLDESCIRRVVGGPSVMDAQLANLVDFAAQGNTVLQLAPYELGERRPFKRQVNLLTMADRSVMSYVESETQGHLDREPASVLPLVRTYHQLQAVSLSQTATVEMINEVRKGTR</sequence>
<dbReference type="AlphaFoldDB" id="A0A1Q4VDC2"/>
<dbReference type="PROSITE" id="PS50943">
    <property type="entry name" value="HTH_CROC1"/>
    <property type="match status" value="1"/>
</dbReference>
<evidence type="ECO:0000256" key="1">
    <source>
        <dbReference type="SAM" id="MobiDB-lite"/>
    </source>
</evidence>
<dbReference type="SMART" id="SM00530">
    <property type="entry name" value="HTH_XRE"/>
    <property type="match status" value="1"/>
</dbReference>
<dbReference type="Proteomes" id="UP000186455">
    <property type="component" value="Unassembled WGS sequence"/>
</dbReference>
<accession>A0A1Q4VDC2</accession>
<dbReference type="EMBL" id="LFBV01000001">
    <property type="protein sequence ID" value="OKH95795.1"/>
    <property type="molecule type" value="Genomic_DNA"/>
</dbReference>
<comment type="caution">
    <text evidence="3">The sequence shown here is derived from an EMBL/GenBank/DDBJ whole genome shotgun (WGS) entry which is preliminary data.</text>
</comment>
<dbReference type="InterPro" id="IPR001387">
    <property type="entry name" value="Cro/C1-type_HTH"/>
</dbReference>
<organism evidence="3 4">
    <name type="scientific">Streptomyces uncialis</name>
    <dbReference type="NCBI Taxonomy" id="1048205"/>
    <lineage>
        <taxon>Bacteria</taxon>
        <taxon>Bacillati</taxon>
        <taxon>Actinomycetota</taxon>
        <taxon>Actinomycetes</taxon>
        <taxon>Kitasatosporales</taxon>
        <taxon>Streptomycetaceae</taxon>
        <taxon>Streptomyces</taxon>
    </lineage>
</organism>
<keyword evidence="4" id="KW-1185">Reference proteome</keyword>
<evidence type="ECO:0000313" key="4">
    <source>
        <dbReference type="Proteomes" id="UP000186455"/>
    </source>
</evidence>
<dbReference type="SUPFAM" id="SSF47413">
    <property type="entry name" value="lambda repressor-like DNA-binding domains"/>
    <property type="match status" value="1"/>
</dbReference>